<feature type="domain" description="Aminoglycoside phosphotransferase" evidence="1">
    <location>
        <begin position="39"/>
        <end position="271"/>
    </location>
</feature>
<keyword evidence="2" id="KW-0808">Transferase</keyword>
<dbReference type="Gene3D" id="3.30.200.20">
    <property type="entry name" value="Phosphorylase Kinase, domain 1"/>
    <property type="match status" value="1"/>
</dbReference>
<dbReference type="EMBL" id="SADE01000002">
    <property type="protein sequence ID" value="RVU36022.1"/>
    <property type="molecule type" value="Genomic_DNA"/>
</dbReference>
<name>A0A437QNC8_9PROT</name>
<accession>A0A437QNC8</accession>
<protein>
    <submittedName>
        <fullName evidence="2">Aminoglycoside phosphotransferase</fullName>
    </submittedName>
</protein>
<comment type="caution">
    <text evidence="2">The sequence shown here is derived from an EMBL/GenBank/DDBJ whole genome shotgun (WGS) entry which is preliminary data.</text>
</comment>
<evidence type="ECO:0000259" key="1">
    <source>
        <dbReference type="Pfam" id="PF01636"/>
    </source>
</evidence>
<dbReference type="InterPro" id="IPR011009">
    <property type="entry name" value="Kinase-like_dom_sf"/>
</dbReference>
<organism evidence="2 3">
    <name type="scientific">Hwanghaeella grinnelliae</name>
    <dbReference type="NCBI Taxonomy" id="2500179"/>
    <lineage>
        <taxon>Bacteria</taxon>
        <taxon>Pseudomonadati</taxon>
        <taxon>Pseudomonadota</taxon>
        <taxon>Alphaproteobacteria</taxon>
        <taxon>Rhodospirillales</taxon>
        <taxon>Rhodospirillaceae</taxon>
        <taxon>Hwanghaeella</taxon>
    </lineage>
</organism>
<evidence type="ECO:0000313" key="2">
    <source>
        <dbReference type="EMBL" id="RVU36022.1"/>
    </source>
</evidence>
<evidence type="ECO:0000313" key="3">
    <source>
        <dbReference type="Proteomes" id="UP000287447"/>
    </source>
</evidence>
<dbReference type="Pfam" id="PF01636">
    <property type="entry name" value="APH"/>
    <property type="match status" value="1"/>
</dbReference>
<dbReference type="GO" id="GO:0016740">
    <property type="term" value="F:transferase activity"/>
    <property type="evidence" value="ECO:0007669"/>
    <property type="project" value="UniProtKB-KW"/>
</dbReference>
<dbReference type="InterPro" id="IPR002575">
    <property type="entry name" value="Aminoglycoside_PTrfase"/>
</dbReference>
<proteinExistence type="predicted"/>
<dbReference type="AlphaFoldDB" id="A0A437QNC8"/>
<dbReference type="Gene3D" id="3.90.1200.10">
    <property type="match status" value="1"/>
</dbReference>
<dbReference type="SUPFAM" id="SSF56112">
    <property type="entry name" value="Protein kinase-like (PK-like)"/>
    <property type="match status" value="1"/>
</dbReference>
<sequence length="349" mass="39235">MARQAGRCRIRGGIGVSARDQALTQFLTANGWRDQDRAVLADDASFRRYDRLKDGWRRAVLMDAPPDKEDTRPFVRIATLLRDAGLSAPEIIAQDVENGFLLLEDMGDDTFTKVLAAGADEATLYAQALEALAALYRRIDVAALGDLPRYDEALYLREVSLLIDWYLPALRGPLPDEVRDAFLQAWRMVLPRAAGVPETLVLRDYHVDNLMWLPERESPACVGLLDFQDGVVGPVTYDLVSLFEDARRDVDPAVTAKLLDRYLTLFPDIDREAFEASYAVLAAQRSTKILGIFTRLAHRDGKPGYLRHTARLWRWLEGDLAHPALAPVKDWFDREVPPALRREPPAEAA</sequence>
<dbReference type="Proteomes" id="UP000287447">
    <property type="component" value="Unassembled WGS sequence"/>
</dbReference>
<reference evidence="3" key="1">
    <citation type="submission" date="2019-01" db="EMBL/GenBank/DDBJ databases">
        <title>Gri0909 isolated from a small marine red alga.</title>
        <authorList>
            <person name="Kim J."/>
            <person name="Jeong S.E."/>
            <person name="Jeon C.O."/>
        </authorList>
    </citation>
    <scope>NUCLEOTIDE SEQUENCE [LARGE SCALE GENOMIC DNA]</scope>
    <source>
        <strain evidence="3">Gri0909</strain>
    </source>
</reference>
<gene>
    <name evidence="2" type="ORF">EOI86_12320</name>
</gene>
<keyword evidence="3" id="KW-1185">Reference proteome</keyword>